<feature type="transmembrane region" description="Helical" evidence="1">
    <location>
        <begin position="205"/>
        <end position="224"/>
    </location>
</feature>
<keyword evidence="4" id="KW-1185">Reference proteome</keyword>
<feature type="domain" description="Fatty acid desaturase" evidence="2">
    <location>
        <begin position="41"/>
        <end position="248"/>
    </location>
</feature>
<evidence type="ECO:0000256" key="1">
    <source>
        <dbReference type="SAM" id="Phobius"/>
    </source>
</evidence>
<dbReference type="RefSeq" id="WP_196955867.1">
    <property type="nucleotide sequence ID" value="NZ_JADWYK010000009.1"/>
</dbReference>
<feature type="transmembrane region" description="Helical" evidence="1">
    <location>
        <begin position="39"/>
        <end position="57"/>
    </location>
</feature>
<feature type="transmembrane region" description="Helical" evidence="1">
    <location>
        <begin position="148"/>
        <end position="168"/>
    </location>
</feature>
<name>A0ABS0L640_9BACT</name>
<keyword evidence="1" id="KW-1133">Transmembrane helix</keyword>
<protein>
    <submittedName>
        <fullName evidence="3">Fatty acid desaturase</fullName>
    </submittedName>
</protein>
<dbReference type="Pfam" id="PF00487">
    <property type="entry name" value="FA_desaturase"/>
    <property type="match status" value="1"/>
</dbReference>
<reference evidence="3 4" key="1">
    <citation type="submission" date="2020-11" db="EMBL/GenBank/DDBJ databases">
        <title>Hymenobacter sp.</title>
        <authorList>
            <person name="Kim M.K."/>
        </authorList>
    </citation>
    <scope>NUCLEOTIDE SEQUENCE [LARGE SCALE GENOMIC DNA]</scope>
    <source>
        <strain evidence="3 4">BT594</strain>
    </source>
</reference>
<evidence type="ECO:0000259" key="2">
    <source>
        <dbReference type="Pfam" id="PF00487"/>
    </source>
</evidence>
<gene>
    <name evidence="3" type="ORF">I5L79_14935</name>
</gene>
<dbReference type="Proteomes" id="UP000601099">
    <property type="component" value="Unassembled WGS sequence"/>
</dbReference>
<evidence type="ECO:0000313" key="3">
    <source>
        <dbReference type="EMBL" id="MBG8554849.1"/>
    </source>
</evidence>
<accession>A0ABS0L640</accession>
<feature type="transmembrane region" description="Helical" evidence="1">
    <location>
        <begin position="174"/>
        <end position="193"/>
    </location>
</feature>
<dbReference type="CDD" id="cd01060">
    <property type="entry name" value="Membrane-FADS-like"/>
    <property type="match status" value="1"/>
</dbReference>
<keyword evidence="1" id="KW-0472">Membrane</keyword>
<sequence>MLRPNAAAAHLRLSPTQQWLELMRPWVLLAGYVTTASLGWWWVAVPLAVAVCLSGFVQTHDAMHQALGLSKQQNDRLLTLSGLLLLKSGHGLQVTHLRHHAHCLRADDPEGAPATWAFWRVVWQGPYHILMLRRESLRMAPHTRSIQLVETALTLLLLGVFVGLYYWWGSPVGLVYWGVAFVMSATLPIWAAYLPHQLAERNPAVRAAAATALFWTPVLSSFAFHHLHHHYPRVPTALLPRAAAELPPPPSHHH</sequence>
<dbReference type="InterPro" id="IPR005804">
    <property type="entry name" value="FA_desaturase_dom"/>
</dbReference>
<proteinExistence type="predicted"/>
<organism evidence="3 4">
    <name type="scientific">Hymenobacter guriensis</name>
    <dbReference type="NCBI Taxonomy" id="2793065"/>
    <lineage>
        <taxon>Bacteria</taxon>
        <taxon>Pseudomonadati</taxon>
        <taxon>Bacteroidota</taxon>
        <taxon>Cytophagia</taxon>
        <taxon>Cytophagales</taxon>
        <taxon>Hymenobacteraceae</taxon>
        <taxon>Hymenobacter</taxon>
    </lineage>
</organism>
<keyword evidence="1" id="KW-0812">Transmembrane</keyword>
<dbReference type="EMBL" id="JADWYK010000009">
    <property type="protein sequence ID" value="MBG8554849.1"/>
    <property type="molecule type" value="Genomic_DNA"/>
</dbReference>
<comment type="caution">
    <text evidence="3">The sequence shown here is derived from an EMBL/GenBank/DDBJ whole genome shotgun (WGS) entry which is preliminary data.</text>
</comment>
<evidence type="ECO:0000313" key="4">
    <source>
        <dbReference type="Proteomes" id="UP000601099"/>
    </source>
</evidence>